<evidence type="ECO:0000256" key="3">
    <source>
        <dbReference type="ARBA" id="ARBA00004644"/>
    </source>
</evidence>
<proteinExistence type="inferred from homology"/>
<feature type="compositionally biased region" description="Pro residues" evidence="25">
    <location>
        <begin position="1"/>
        <end position="12"/>
    </location>
</feature>
<keyword evidence="5" id="KW-0813">Transport</keyword>
<evidence type="ECO:0000256" key="5">
    <source>
        <dbReference type="ARBA" id="ARBA00022448"/>
    </source>
</evidence>
<evidence type="ECO:0000256" key="15">
    <source>
        <dbReference type="ARBA" id="ARBA00023065"/>
    </source>
</evidence>
<evidence type="ECO:0000256" key="8">
    <source>
        <dbReference type="ARBA" id="ARBA00022692"/>
    </source>
</evidence>
<dbReference type="FunFam" id="1.20.1510.10:FF:000002">
    <property type="entry name" value="zinc transporter 3 isoform X1"/>
    <property type="match status" value="1"/>
</dbReference>
<dbReference type="NCBIfam" id="TIGR01297">
    <property type="entry name" value="CDF"/>
    <property type="match status" value="1"/>
</dbReference>
<keyword evidence="13 26" id="KW-1133">Transmembrane helix</keyword>
<name>A0A8C9G959_PAVCR</name>
<dbReference type="GO" id="GO:0043005">
    <property type="term" value="C:neuron projection"/>
    <property type="evidence" value="ECO:0007669"/>
    <property type="project" value="UniProtKB-KW"/>
</dbReference>
<evidence type="ECO:0000256" key="17">
    <source>
        <dbReference type="ARBA" id="ARBA00023228"/>
    </source>
</evidence>
<dbReference type="Pfam" id="PF01545">
    <property type="entry name" value="Cation_efflux"/>
    <property type="match status" value="1"/>
</dbReference>
<keyword evidence="11" id="KW-0862">Zinc</keyword>
<feature type="transmembrane region" description="Helical" evidence="26">
    <location>
        <begin position="59"/>
        <end position="80"/>
    </location>
</feature>
<accession>A0A8C9G959</accession>
<evidence type="ECO:0000256" key="1">
    <source>
        <dbReference type="ARBA" id="ARBA00004107"/>
    </source>
</evidence>
<feature type="transmembrane region" description="Helical" evidence="26">
    <location>
        <begin position="250"/>
        <end position="269"/>
    </location>
</feature>
<evidence type="ECO:0000256" key="11">
    <source>
        <dbReference type="ARBA" id="ARBA00022833"/>
    </source>
</evidence>
<dbReference type="Proteomes" id="UP000694428">
    <property type="component" value="Unplaced"/>
</dbReference>
<evidence type="ECO:0000256" key="10">
    <source>
        <dbReference type="ARBA" id="ARBA00022753"/>
    </source>
</evidence>
<evidence type="ECO:0000256" key="25">
    <source>
        <dbReference type="SAM" id="MobiDB-lite"/>
    </source>
</evidence>
<evidence type="ECO:0000313" key="30">
    <source>
        <dbReference type="Proteomes" id="UP000694428"/>
    </source>
</evidence>
<dbReference type="InterPro" id="IPR002524">
    <property type="entry name" value="Cation_efflux"/>
</dbReference>
<keyword evidence="8 26" id="KW-0812">Transmembrane</keyword>
<keyword evidence="6" id="KW-0050">Antiport</keyword>
<evidence type="ECO:0000256" key="14">
    <source>
        <dbReference type="ARBA" id="ARBA00023018"/>
    </source>
</evidence>
<feature type="transmembrane region" description="Helical" evidence="26">
    <location>
        <begin position="164"/>
        <end position="182"/>
    </location>
</feature>
<reference evidence="29" key="2">
    <citation type="submission" date="2025-09" db="UniProtKB">
        <authorList>
            <consortium name="Ensembl"/>
        </authorList>
    </citation>
    <scope>IDENTIFICATION</scope>
</reference>
<evidence type="ECO:0000256" key="16">
    <source>
        <dbReference type="ARBA" id="ARBA00023136"/>
    </source>
</evidence>
<dbReference type="PANTHER" id="PTHR11562:SF30">
    <property type="entry name" value="PROTON-COUPLED ZINC ANTIPORTER SLC30A3-RELATED"/>
    <property type="match status" value="1"/>
</dbReference>
<dbReference type="InterPro" id="IPR058533">
    <property type="entry name" value="Cation_efflux_TM"/>
</dbReference>
<reference evidence="29" key="1">
    <citation type="submission" date="2025-08" db="UniProtKB">
        <authorList>
            <consortium name="Ensembl"/>
        </authorList>
    </citation>
    <scope>IDENTIFICATION</scope>
</reference>
<dbReference type="GO" id="GO:0005886">
    <property type="term" value="C:plasma membrane"/>
    <property type="evidence" value="ECO:0007669"/>
    <property type="project" value="TreeGrafter"/>
</dbReference>
<keyword evidence="14" id="KW-0770">Synapse</keyword>
<dbReference type="SUPFAM" id="SSF161111">
    <property type="entry name" value="Cation efflux protein transmembrane domain-like"/>
    <property type="match status" value="1"/>
</dbReference>
<feature type="transmembrane region" description="Helical" evidence="26">
    <location>
        <begin position="129"/>
        <end position="152"/>
    </location>
</feature>
<comment type="catalytic activity">
    <reaction evidence="24">
        <text>Zn(2+)(in) + 2 H(+)(out) = Zn(2+)(out) + 2 H(+)(in)</text>
        <dbReference type="Rhea" id="RHEA:72627"/>
        <dbReference type="ChEBI" id="CHEBI:15378"/>
        <dbReference type="ChEBI" id="CHEBI:29105"/>
    </reaction>
</comment>
<evidence type="ECO:0000256" key="23">
    <source>
        <dbReference type="ARBA" id="ARBA00042216"/>
    </source>
</evidence>
<evidence type="ECO:0000256" key="6">
    <source>
        <dbReference type="ARBA" id="ARBA00022449"/>
    </source>
</evidence>
<protein>
    <recommendedName>
        <fullName evidence="21">Probable proton-coupled zinc antiporter SLC30A3</fullName>
    </recommendedName>
    <alternativeName>
        <fullName evidence="23">Solute carrier family 30 member 3</fullName>
    </alternativeName>
    <alternativeName>
        <fullName evidence="22">Zinc transporter 3</fullName>
    </alternativeName>
</protein>
<evidence type="ECO:0000256" key="13">
    <source>
        <dbReference type="ARBA" id="ARBA00022989"/>
    </source>
</evidence>
<comment type="function">
    <text evidence="20">Probable proton-coupled zinc ion antiporter mediating the import of zinc from cytoplasm into synaptic vesicles and participating to cellular zinc ion homeostasis in the brain.</text>
</comment>
<dbReference type="PANTHER" id="PTHR11562">
    <property type="entry name" value="CATION EFFLUX PROTEIN/ ZINC TRANSPORTER"/>
    <property type="match status" value="1"/>
</dbReference>
<keyword evidence="15" id="KW-0406">Ion transport</keyword>
<evidence type="ECO:0000256" key="20">
    <source>
        <dbReference type="ARBA" id="ARBA00037129"/>
    </source>
</evidence>
<keyword evidence="17" id="KW-0458">Lysosome</keyword>
<evidence type="ECO:0000256" key="9">
    <source>
        <dbReference type="ARBA" id="ARBA00022723"/>
    </source>
</evidence>
<feature type="domain" description="Cation efflux protein transmembrane" evidence="27">
    <location>
        <begin position="61"/>
        <end position="273"/>
    </location>
</feature>
<dbReference type="GO" id="GO:0010043">
    <property type="term" value="P:response to zinc ion"/>
    <property type="evidence" value="ECO:0007669"/>
    <property type="project" value="TreeGrafter"/>
</dbReference>
<evidence type="ECO:0000256" key="22">
    <source>
        <dbReference type="ARBA" id="ARBA00042040"/>
    </source>
</evidence>
<evidence type="ECO:0000259" key="27">
    <source>
        <dbReference type="Pfam" id="PF01545"/>
    </source>
</evidence>
<organism evidence="29 30">
    <name type="scientific">Pavo cristatus</name>
    <name type="common">Indian peafowl</name>
    <name type="synonym">Blue peafowl</name>
    <dbReference type="NCBI Taxonomy" id="9049"/>
    <lineage>
        <taxon>Eukaryota</taxon>
        <taxon>Metazoa</taxon>
        <taxon>Chordata</taxon>
        <taxon>Craniata</taxon>
        <taxon>Vertebrata</taxon>
        <taxon>Euteleostomi</taxon>
        <taxon>Archelosauria</taxon>
        <taxon>Archosauria</taxon>
        <taxon>Dinosauria</taxon>
        <taxon>Saurischia</taxon>
        <taxon>Theropoda</taxon>
        <taxon>Coelurosauria</taxon>
        <taxon>Aves</taxon>
        <taxon>Neognathae</taxon>
        <taxon>Galloanserae</taxon>
        <taxon>Galliformes</taxon>
        <taxon>Phasianidae</taxon>
        <taxon>Phasianinae</taxon>
        <taxon>Pavo</taxon>
    </lineage>
</organism>
<keyword evidence="12" id="KW-0864">Zinc transport</keyword>
<sequence length="367" mass="38653">PSPSPDPGPRPTLFPGSQDAPALLPPRKDTQEPGGVPLCPCSPAPPGPIPERLQARRQLSIACSICCVFMVGEVIGGYLAHSLAIMTDAAHLLTDVGSMAVSLFSLWVSTRPPTATMTFGWHRSETLGALASVLSIWVVTAVLLYLAAARILSADYEIEARTMLATSACAVGANLVMAYVLHQGHGHGMGGYEQLEGGCLPGRAPLPGSTSVRAAFVHVVGDLLQSVGVLLAATIIYFKPQCKIADPISTLFFSVFVLGSTVTILRDVFRVLMEGAPRGMAVNAVTEELLAVSGVRAIHDLHVWALTPSHPLVSVHVAVDAIADPETVLRDATGRLQQKFGFTACTVQVERYLEAAGGCPHGHHPLA</sequence>
<dbReference type="InterPro" id="IPR027469">
    <property type="entry name" value="Cation_efflux_TMD_sf"/>
</dbReference>
<dbReference type="GO" id="GO:0005765">
    <property type="term" value="C:lysosomal membrane"/>
    <property type="evidence" value="ECO:0007669"/>
    <property type="project" value="UniProtKB-SubCell"/>
</dbReference>
<evidence type="ECO:0000259" key="28">
    <source>
        <dbReference type="Pfam" id="PF16916"/>
    </source>
</evidence>
<evidence type="ECO:0000256" key="12">
    <source>
        <dbReference type="ARBA" id="ARBA00022906"/>
    </source>
</evidence>
<dbReference type="InterPro" id="IPR036837">
    <property type="entry name" value="Cation_efflux_CTD_sf"/>
</dbReference>
<evidence type="ECO:0000256" key="18">
    <source>
        <dbReference type="ARBA" id="ARBA00023329"/>
    </source>
</evidence>
<evidence type="ECO:0000256" key="4">
    <source>
        <dbReference type="ARBA" id="ARBA00008873"/>
    </source>
</evidence>
<comment type="similarity">
    <text evidence="4">Belongs to the cation diffusion facilitator (CDF) transporter (TC 2.A.4) family. SLC30A subfamily.</text>
</comment>
<dbReference type="GO" id="GO:0046872">
    <property type="term" value="F:metal ion binding"/>
    <property type="evidence" value="ECO:0007669"/>
    <property type="project" value="UniProtKB-KW"/>
</dbReference>
<dbReference type="Pfam" id="PF16916">
    <property type="entry name" value="ZT_dimer"/>
    <property type="match status" value="1"/>
</dbReference>
<feature type="region of interest" description="Disordered" evidence="25">
    <location>
        <begin position="1"/>
        <end position="42"/>
    </location>
</feature>
<dbReference type="Ensembl" id="ENSPSTT00000027816.1">
    <property type="protein sequence ID" value="ENSPSTP00000026441.1"/>
    <property type="gene ID" value="ENSPSTG00000019356.1"/>
</dbReference>
<evidence type="ECO:0000313" key="29">
    <source>
        <dbReference type="Ensembl" id="ENSPSTP00000026441.1"/>
    </source>
</evidence>
<comment type="subcellular location">
    <subcellularLocation>
        <location evidence="3">Cytoplasmic vesicle</location>
        <location evidence="3">Secretory vesicle</location>
        <location evidence="3">Synaptic vesicle membrane</location>
        <topology evidence="3">Multi-pass membrane protein</topology>
    </subcellularLocation>
    <subcellularLocation>
        <location evidence="1">Late endosome membrane</location>
        <topology evidence="1">Multi-pass membrane protein</topology>
    </subcellularLocation>
    <subcellularLocation>
        <location evidence="2">Lysosome membrane</location>
        <topology evidence="2">Multi-pass membrane protein</topology>
    </subcellularLocation>
    <subcellularLocation>
        <location evidence="19">Synapse</location>
        <location evidence="19">Synaptosome</location>
    </subcellularLocation>
</comment>
<evidence type="ECO:0000256" key="19">
    <source>
        <dbReference type="ARBA" id="ARBA00034102"/>
    </source>
</evidence>
<keyword evidence="18" id="KW-0968">Cytoplasmic vesicle</keyword>
<keyword evidence="7" id="KW-0771">Synaptosome</keyword>
<evidence type="ECO:0000256" key="24">
    <source>
        <dbReference type="ARBA" id="ARBA00048349"/>
    </source>
</evidence>
<evidence type="ECO:0000256" key="7">
    <source>
        <dbReference type="ARBA" id="ARBA00022599"/>
    </source>
</evidence>
<dbReference type="GO" id="GO:0005385">
    <property type="term" value="F:zinc ion transmembrane transporter activity"/>
    <property type="evidence" value="ECO:0007669"/>
    <property type="project" value="UniProtKB-ARBA"/>
</dbReference>
<evidence type="ECO:0000256" key="2">
    <source>
        <dbReference type="ARBA" id="ARBA00004155"/>
    </source>
</evidence>
<keyword evidence="30" id="KW-1185">Reference proteome</keyword>
<feature type="domain" description="Cation efflux protein cytoplasmic" evidence="28">
    <location>
        <begin position="278"/>
        <end position="352"/>
    </location>
</feature>
<dbReference type="GO" id="GO:0031902">
    <property type="term" value="C:late endosome membrane"/>
    <property type="evidence" value="ECO:0007669"/>
    <property type="project" value="UniProtKB-SubCell"/>
</dbReference>
<dbReference type="Gene3D" id="1.20.1510.10">
    <property type="entry name" value="Cation efflux protein transmembrane domain"/>
    <property type="match status" value="1"/>
</dbReference>
<keyword evidence="9" id="KW-0479">Metal-binding</keyword>
<keyword evidence="10" id="KW-0967">Endosome</keyword>
<dbReference type="AlphaFoldDB" id="A0A8C9G959"/>
<dbReference type="GO" id="GO:0030672">
    <property type="term" value="C:synaptic vesicle membrane"/>
    <property type="evidence" value="ECO:0007669"/>
    <property type="project" value="UniProtKB-SubCell"/>
</dbReference>
<evidence type="ECO:0000256" key="26">
    <source>
        <dbReference type="SAM" id="Phobius"/>
    </source>
</evidence>
<dbReference type="InterPro" id="IPR050681">
    <property type="entry name" value="CDF/SLC30A"/>
</dbReference>
<dbReference type="GO" id="GO:0015297">
    <property type="term" value="F:antiporter activity"/>
    <property type="evidence" value="ECO:0007669"/>
    <property type="project" value="UniProtKB-KW"/>
</dbReference>
<dbReference type="InterPro" id="IPR027470">
    <property type="entry name" value="Cation_efflux_CTD"/>
</dbReference>
<feature type="transmembrane region" description="Helical" evidence="26">
    <location>
        <begin position="215"/>
        <end position="238"/>
    </location>
</feature>
<evidence type="ECO:0000256" key="21">
    <source>
        <dbReference type="ARBA" id="ARBA00040652"/>
    </source>
</evidence>
<dbReference type="SUPFAM" id="SSF160240">
    <property type="entry name" value="Cation efflux protein cytoplasmic domain-like"/>
    <property type="match status" value="1"/>
</dbReference>
<keyword evidence="16 26" id="KW-0472">Membrane</keyword>